<gene>
    <name evidence="1" type="ORF">NC653_026633</name>
</gene>
<dbReference type="EMBL" id="JAQIZT010000010">
    <property type="protein sequence ID" value="KAJ6983874.1"/>
    <property type="molecule type" value="Genomic_DNA"/>
</dbReference>
<name>A0AAD6Q969_9ROSI</name>
<comment type="caution">
    <text evidence="1">The sequence shown here is derived from an EMBL/GenBank/DDBJ whole genome shotgun (WGS) entry which is preliminary data.</text>
</comment>
<protein>
    <submittedName>
        <fullName evidence="1">Uncharacterized protein</fullName>
    </submittedName>
</protein>
<dbReference type="Proteomes" id="UP001164929">
    <property type="component" value="Chromosome 10"/>
</dbReference>
<organism evidence="1 2">
    <name type="scientific">Populus alba x Populus x berolinensis</name>
    <dbReference type="NCBI Taxonomy" id="444605"/>
    <lineage>
        <taxon>Eukaryota</taxon>
        <taxon>Viridiplantae</taxon>
        <taxon>Streptophyta</taxon>
        <taxon>Embryophyta</taxon>
        <taxon>Tracheophyta</taxon>
        <taxon>Spermatophyta</taxon>
        <taxon>Magnoliopsida</taxon>
        <taxon>eudicotyledons</taxon>
        <taxon>Gunneridae</taxon>
        <taxon>Pentapetalae</taxon>
        <taxon>rosids</taxon>
        <taxon>fabids</taxon>
        <taxon>Malpighiales</taxon>
        <taxon>Salicaceae</taxon>
        <taxon>Saliceae</taxon>
        <taxon>Populus</taxon>
    </lineage>
</organism>
<sequence length="86" mass="10304">MLNYLKLTSSVENYSTSRSKSAQTSALGRTDNRNQEFWRKRVQKEARNLTLRLLVRSFLIAVRSFWMQEIATKKWSRIIIFFRDNT</sequence>
<evidence type="ECO:0000313" key="2">
    <source>
        <dbReference type="Proteomes" id="UP001164929"/>
    </source>
</evidence>
<evidence type="ECO:0000313" key="1">
    <source>
        <dbReference type="EMBL" id="KAJ6983874.1"/>
    </source>
</evidence>
<reference evidence="1" key="1">
    <citation type="journal article" date="2023" name="Mol. Ecol. Resour.">
        <title>Chromosome-level genome assembly of a triploid poplar Populus alba 'Berolinensis'.</title>
        <authorList>
            <person name="Chen S."/>
            <person name="Yu Y."/>
            <person name="Wang X."/>
            <person name="Wang S."/>
            <person name="Zhang T."/>
            <person name="Zhou Y."/>
            <person name="He R."/>
            <person name="Meng N."/>
            <person name="Wang Y."/>
            <person name="Liu W."/>
            <person name="Liu Z."/>
            <person name="Liu J."/>
            <person name="Guo Q."/>
            <person name="Huang H."/>
            <person name="Sederoff R.R."/>
            <person name="Wang G."/>
            <person name="Qu G."/>
            <person name="Chen S."/>
        </authorList>
    </citation>
    <scope>NUCLEOTIDE SEQUENCE</scope>
    <source>
        <strain evidence="1">SC-2020</strain>
    </source>
</reference>
<proteinExistence type="predicted"/>
<keyword evidence="2" id="KW-1185">Reference proteome</keyword>
<accession>A0AAD6Q969</accession>
<dbReference type="AlphaFoldDB" id="A0AAD6Q969"/>